<reference evidence="6 7" key="1">
    <citation type="submission" date="2022-12" db="EMBL/GenBank/DDBJ databases">
        <title>Dasania phycosphaerae sp. nov., isolated from particulate material of the south coast of Korea.</title>
        <authorList>
            <person name="Jiang Y."/>
        </authorList>
    </citation>
    <scope>NUCLEOTIDE SEQUENCE [LARGE SCALE GENOMIC DNA]</scope>
    <source>
        <strain evidence="6 7">GY-19</strain>
    </source>
</reference>
<evidence type="ECO:0000256" key="1">
    <source>
        <dbReference type="ARBA" id="ARBA00007734"/>
    </source>
</evidence>
<dbReference type="InterPro" id="IPR037061">
    <property type="entry name" value="Lytic_TGlycoase_superhlx_L_sf"/>
</dbReference>
<evidence type="ECO:0000259" key="5">
    <source>
        <dbReference type="Pfam" id="PF14718"/>
    </source>
</evidence>
<dbReference type="GO" id="GO:0004553">
    <property type="term" value="F:hydrolase activity, hydrolyzing O-glycosyl compounds"/>
    <property type="evidence" value="ECO:0007669"/>
    <property type="project" value="InterPro"/>
</dbReference>
<dbReference type="Gene3D" id="1.10.1240.20">
    <property type="entry name" value="Lytic transglycosylase, superhelical linker domain"/>
    <property type="match status" value="1"/>
</dbReference>
<sequence>MAQRLALLSLNRIKVKHWISLASGALLLGLSSGSYASPVAASPDVKAELAPAQIQLYQDTLIAIRKGQLKQAEKGLYQLKDFPLAPYIEKHLLYKRMHQLSSTQALSFLNRHQGSVVAQQFRQKWLSHLAKQQRWQDFLSFYVPTQSSTALHCQYLSALHHSGKQDTALQQTQPLWLSARSLPDACDLPLQRWQQAGLLTDDLMWQRIILAIKHDNHSLVNYLHRRANPGLQAVVQQLRHIHRQPQDLAILQANAKLELHYQQAIALYGIERLADKNLALVLKHWPSYQQQFVFNTQQQQQLKQIIARQLIASGDSQALSWLIKNDPNGDDVFLLEWRILLAIKNQQWQQAQRWLGLLPSEHQQQPQWQYWQARAAIKLQNNQYNSLEKLQALSQQRHYYGFLAAELLGQPYVFEHNRTPSHIDTHDLQQRPAIQRAKVFYLLGESIAARREWHHATRHFTPQQHINASLLAHQWGWHQQAIMSAAKSDYKDDLELRFPMAYQQTIMPVAKATAVQPAWIYAVTRQESAFAADATSSAGAKGLMQLRPGTAKDVAQLAGLSFKRKDLYQADTNLLLGSHYLQQLLDTFEGNKILATAAFNAGPYRVKRWLNQQVEAMDYDIWIDTLPYYETRNYIKNVLASSLIYSHLMGNSRSLVDSHEQKIALPSNAASTAL</sequence>
<dbReference type="Gene3D" id="1.25.20.10">
    <property type="entry name" value="Bacterial muramidases"/>
    <property type="match status" value="1"/>
</dbReference>
<comment type="caution">
    <text evidence="6">The sequence shown here is derived from an EMBL/GenBank/DDBJ whole genome shotgun (WGS) entry which is preliminary data.</text>
</comment>
<dbReference type="GO" id="GO:0008933">
    <property type="term" value="F:peptidoglycan lytic transglycosylase activity"/>
    <property type="evidence" value="ECO:0007669"/>
    <property type="project" value="InterPro"/>
</dbReference>
<dbReference type="InterPro" id="IPR008258">
    <property type="entry name" value="Transglycosylase_SLT_dom_1"/>
</dbReference>
<dbReference type="InterPro" id="IPR023346">
    <property type="entry name" value="Lysozyme-like_dom_sf"/>
</dbReference>
<protein>
    <submittedName>
        <fullName evidence="6">Transglycosylase SLT domain-containing protein</fullName>
    </submittedName>
</protein>
<evidence type="ECO:0000313" key="6">
    <source>
        <dbReference type="EMBL" id="MCZ0864181.1"/>
    </source>
</evidence>
<keyword evidence="7" id="KW-1185">Reference proteome</keyword>
<comment type="similarity">
    <text evidence="1">Belongs to the transglycosylase Slt family.</text>
</comment>
<evidence type="ECO:0000313" key="7">
    <source>
        <dbReference type="Proteomes" id="UP001069090"/>
    </source>
</evidence>
<keyword evidence="2 3" id="KW-0732">Signal</keyword>
<feature type="signal peptide" evidence="3">
    <location>
        <begin position="1"/>
        <end position="36"/>
    </location>
</feature>
<dbReference type="Gene3D" id="1.10.530.10">
    <property type="match status" value="1"/>
</dbReference>
<evidence type="ECO:0000259" key="4">
    <source>
        <dbReference type="Pfam" id="PF01464"/>
    </source>
</evidence>
<dbReference type="GO" id="GO:0042597">
    <property type="term" value="C:periplasmic space"/>
    <property type="evidence" value="ECO:0007669"/>
    <property type="project" value="InterPro"/>
</dbReference>
<dbReference type="Proteomes" id="UP001069090">
    <property type="component" value="Unassembled WGS sequence"/>
</dbReference>
<dbReference type="InterPro" id="IPR000189">
    <property type="entry name" value="Transglyc_AS"/>
</dbReference>
<dbReference type="InterPro" id="IPR008939">
    <property type="entry name" value="Lytic_TGlycosylase_superhlx_U"/>
</dbReference>
<dbReference type="Pfam" id="PF14718">
    <property type="entry name" value="SLT_L"/>
    <property type="match status" value="1"/>
</dbReference>
<dbReference type="EMBL" id="JAPTGG010000002">
    <property type="protein sequence ID" value="MCZ0864181.1"/>
    <property type="molecule type" value="Genomic_DNA"/>
</dbReference>
<evidence type="ECO:0000256" key="2">
    <source>
        <dbReference type="ARBA" id="ARBA00022729"/>
    </source>
</evidence>
<dbReference type="PANTHER" id="PTHR37423">
    <property type="entry name" value="SOLUBLE LYTIC MUREIN TRANSGLYCOSYLASE-RELATED"/>
    <property type="match status" value="1"/>
</dbReference>
<dbReference type="CDD" id="cd13401">
    <property type="entry name" value="Slt70-like"/>
    <property type="match status" value="1"/>
</dbReference>
<feature type="chain" id="PRO_5039935038" evidence="3">
    <location>
        <begin position="37"/>
        <end position="674"/>
    </location>
</feature>
<dbReference type="PANTHER" id="PTHR37423:SF5">
    <property type="entry name" value="SOLUBLE LYTIC MUREIN TRANSGLYCOSYLASE"/>
    <property type="match status" value="1"/>
</dbReference>
<dbReference type="SUPFAM" id="SSF48435">
    <property type="entry name" value="Bacterial muramidases"/>
    <property type="match status" value="1"/>
</dbReference>
<dbReference type="RefSeq" id="WP_258330336.1">
    <property type="nucleotide sequence ID" value="NZ_JAPTGG010000002.1"/>
</dbReference>
<gene>
    <name evidence="6" type="ORF">O0V09_03155</name>
</gene>
<feature type="domain" description="Lytic transglycosylase superhelical linker" evidence="5">
    <location>
        <begin position="428"/>
        <end position="494"/>
    </location>
</feature>
<dbReference type="InterPro" id="IPR012289">
    <property type="entry name" value="Lytic_TGlycosylase_superhlx_L"/>
</dbReference>
<dbReference type="GO" id="GO:0000270">
    <property type="term" value="P:peptidoglycan metabolic process"/>
    <property type="evidence" value="ECO:0007669"/>
    <property type="project" value="InterPro"/>
</dbReference>
<feature type="domain" description="Transglycosylase SLT" evidence="4">
    <location>
        <begin position="510"/>
        <end position="615"/>
    </location>
</feature>
<dbReference type="Pfam" id="PF01464">
    <property type="entry name" value="SLT"/>
    <property type="match status" value="1"/>
</dbReference>
<dbReference type="AlphaFoldDB" id="A0A9J6RJM5"/>
<organism evidence="6 7">
    <name type="scientific">Dasania phycosphaerae</name>
    <dbReference type="NCBI Taxonomy" id="2950436"/>
    <lineage>
        <taxon>Bacteria</taxon>
        <taxon>Pseudomonadati</taxon>
        <taxon>Pseudomonadota</taxon>
        <taxon>Gammaproteobacteria</taxon>
        <taxon>Cellvibrionales</taxon>
        <taxon>Spongiibacteraceae</taxon>
        <taxon>Dasania</taxon>
    </lineage>
</organism>
<dbReference type="PROSITE" id="PS00922">
    <property type="entry name" value="TRANSGLYCOSYLASE"/>
    <property type="match status" value="1"/>
</dbReference>
<accession>A0A9J6RJM5</accession>
<dbReference type="SUPFAM" id="SSF53955">
    <property type="entry name" value="Lysozyme-like"/>
    <property type="match status" value="1"/>
</dbReference>
<evidence type="ECO:0000256" key="3">
    <source>
        <dbReference type="SAM" id="SignalP"/>
    </source>
</evidence>
<name>A0A9J6RJM5_9GAMM</name>
<proteinExistence type="inferred from homology"/>
<dbReference type="Pfam" id="PF00760">
    <property type="entry name" value="Cucumo_coat"/>
    <property type="match status" value="1"/>
</dbReference>
<dbReference type="GO" id="GO:0016020">
    <property type="term" value="C:membrane"/>
    <property type="evidence" value="ECO:0007669"/>
    <property type="project" value="InterPro"/>
</dbReference>